<proteinExistence type="predicted"/>
<keyword evidence="5" id="KW-1185">Reference proteome</keyword>
<dbReference type="GO" id="GO:0010333">
    <property type="term" value="F:terpene synthase activity"/>
    <property type="evidence" value="ECO:0007669"/>
    <property type="project" value="InterPro"/>
</dbReference>
<dbReference type="GO" id="GO:0009686">
    <property type="term" value="P:gibberellin biosynthetic process"/>
    <property type="evidence" value="ECO:0007669"/>
    <property type="project" value="TreeGrafter"/>
</dbReference>
<comment type="cofactor">
    <cofactor evidence="1">
        <name>Mg(2+)</name>
        <dbReference type="ChEBI" id="CHEBI:18420"/>
    </cofactor>
</comment>
<dbReference type="SUPFAM" id="SSF48576">
    <property type="entry name" value="Terpenoid synthases"/>
    <property type="match status" value="1"/>
</dbReference>
<dbReference type="AlphaFoldDB" id="A0A2G2XN67"/>
<dbReference type="GO" id="GO:0000287">
    <property type="term" value="F:magnesium ion binding"/>
    <property type="evidence" value="ECO:0007669"/>
    <property type="project" value="TreeGrafter"/>
</dbReference>
<keyword evidence="2" id="KW-0479">Metal-binding</keyword>
<accession>A0A2G2XN67</accession>
<evidence type="ECO:0000256" key="1">
    <source>
        <dbReference type="ARBA" id="ARBA00001946"/>
    </source>
</evidence>
<name>A0A2G2XN67_CAPBA</name>
<dbReference type="EMBL" id="MLFT02000001">
    <property type="protein sequence ID" value="PHT58946.1"/>
    <property type="molecule type" value="Genomic_DNA"/>
</dbReference>
<dbReference type="Gene3D" id="1.10.600.10">
    <property type="entry name" value="Farnesyl Diphosphate Synthase"/>
    <property type="match status" value="1"/>
</dbReference>
<gene>
    <name evidence="4" type="ORF">CQW23_01309</name>
</gene>
<keyword evidence="3" id="KW-0460">Magnesium</keyword>
<protein>
    <submittedName>
        <fullName evidence="4">Ent-copalyl diphosphate synthase, chloroplastic</fullName>
    </submittedName>
</protein>
<evidence type="ECO:0000313" key="5">
    <source>
        <dbReference type="Proteomes" id="UP000224567"/>
    </source>
</evidence>
<dbReference type="PANTHER" id="PTHR31739:SF4">
    <property type="entry name" value="ENT-COPALYL DIPHOSPHATE SYNTHASE, CHLOROPLASTIC"/>
    <property type="match status" value="1"/>
</dbReference>
<organism evidence="4 5">
    <name type="scientific">Capsicum baccatum</name>
    <name type="common">Peruvian pepper</name>
    <dbReference type="NCBI Taxonomy" id="33114"/>
    <lineage>
        <taxon>Eukaryota</taxon>
        <taxon>Viridiplantae</taxon>
        <taxon>Streptophyta</taxon>
        <taxon>Embryophyta</taxon>
        <taxon>Tracheophyta</taxon>
        <taxon>Spermatophyta</taxon>
        <taxon>Magnoliopsida</taxon>
        <taxon>eudicotyledons</taxon>
        <taxon>Gunneridae</taxon>
        <taxon>Pentapetalae</taxon>
        <taxon>asterids</taxon>
        <taxon>lamiids</taxon>
        <taxon>Solanales</taxon>
        <taxon>Solanaceae</taxon>
        <taxon>Solanoideae</taxon>
        <taxon>Capsiceae</taxon>
        <taxon>Capsicum</taxon>
    </lineage>
</organism>
<dbReference type="Proteomes" id="UP000224567">
    <property type="component" value="Unassembled WGS sequence"/>
</dbReference>
<reference evidence="4 5" key="1">
    <citation type="journal article" date="2017" name="Genome Biol.">
        <title>New reference genome sequences of hot pepper reveal the massive evolution of plant disease-resistance genes by retroduplication.</title>
        <authorList>
            <person name="Kim S."/>
            <person name="Park J."/>
            <person name="Yeom S.I."/>
            <person name="Kim Y.M."/>
            <person name="Seo E."/>
            <person name="Kim K.T."/>
            <person name="Kim M.S."/>
            <person name="Lee J.M."/>
            <person name="Cheong K."/>
            <person name="Shin H.S."/>
            <person name="Kim S.B."/>
            <person name="Han K."/>
            <person name="Lee J."/>
            <person name="Park M."/>
            <person name="Lee H.A."/>
            <person name="Lee H.Y."/>
            <person name="Lee Y."/>
            <person name="Oh S."/>
            <person name="Lee J.H."/>
            <person name="Choi E."/>
            <person name="Choi E."/>
            <person name="Lee S.E."/>
            <person name="Jeon J."/>
            <person name="Kim H."/>
            <person name="Choi G."/>
            <person name="Song H."/>
            <person name="Lee J."/>
            <person name="Lee S.C."/>
            <person name="Kwon J.K."/>
            <person name="Lee H.Y."/>
            <person name="Koo N."/>
            <person name="Hong Y."/>
            <person name="Kim R.W."/>
            <person name="Kang W.H."/>
            <person name="Huh J.H."/>
            <person name="Kang B.C."/>
            <person name="Yang T.J."/>
            <person name="Lee Y.H."/>
            <person name="Bennetzen J.L."/>
            <person name="Choi D."/>
        </authorList>
    </citation>
    <scope>NUCLEOTIDE SEQUENCE [LARGE SCALE GENOMIC DNA]</scope>
    <source>
        <strain evidence="5">cv. PBC81</strain>
    </source>
</reference>
<evidence type="ECO:0000256" key="2">
    <source>
        <dbReference type="ARBA" id="ARBA00022723"/>
    </source>
</evidence>
<dbReference type="PANTHER" id="PTHR31739">
    <property type="entry name" value="ENT-COPALYL DIPHOSPHATE SYNTHASE, CHLOROPLASTIC"/>
    <property type="match status" value="1"/>
</dbReference>
<dbReference type="InterPro" id="IPR050148">
    <property type="entry name" value="Terpene_synthase-like"/>
</dbReference>
<reference evidence="5" key="2">
    <citation type="journal article" date="2017" name="J. Anim. Genet.">
        <title>Multiple reference genome sequences of hot pepper reveal the massive evolution of plant disease resistance genes by retroduplication.</title>
        <authorList>
            <person name="Kim S."/>
            <person name="Park J."/>
            <person name="Yeom S.-I."/>
            <person name="Kim Y.-M."/>
            <person name="Seo E."/>
            <person name="Kim K.-T."/>
            <person name="Kim M.-S."/>
            <person name="Lee J.M."/>
            <person name="Cheong K."/>
            <person name="Shin H.-S."/>
            <person name="Kim S.-B."/>
            <person name="Han K."/>
            <person name="Lee J."/>
            <person name="Park M."/>
            <person name="Lee H.-A."/>
            <person name="Lee H.-Y."/>
            <person name="Lee Y."/>
            <person name="Oh S."/>
            <person name="Lee J.H."/>
            <person name="Choi E."/>
            <person name="Choi E."/>
            <person name="Lee S.E."/>
            <person name="Jeon J."/>
            <person name="Kim H."/>
            <person name="Choi G."/>
            <person name="Song H."/>
            <person name="Lee J."/>
            <person name="Lee S.-C."/>
            <person name="Kwon J.-K."/>
            <person name="Lee H.-Y."/>
            <person name="Koo N."/>
            <person name="Hong Y."/>
            <person name="Kim R.W."/>
            <person name="Kang W.-H."/>
            <person name="Huh J.H."/>
            <person name="Kang B.-C."/>
            <person name="Yang T.-J."/>
            <person name="Lee Y.-H."/>
            <person name="Bennetzen J.L."/>
            <person name="Choi D."/>
        </authorList>
    </citation>
    <scope>NUCLEOTIDE SEQUENCE [LARGE SCALE GENOMIC DNA]</scope>
    <source>
        <strain evidence="5">cv. PBC81</strain>
    </source>
</reference>
<sequence length="137" mass="15902">MADNFSLTFVSYVSWTVNCDSDRMPLVNNNTYLELAKLDYNNCQALHLLEWKSILQWYKECGLGEFGLSERSLLVTYYLATGSVFEPERYKERLVWTKTAALMETIKCHFGEHKNTSFLHEFAHSSNNLNCLNSNAR</sequence>
<dbReference type="STRING" id="33114.A0A2G2XN67"/>
<dbReference type="GO" id="GO:0009507">
    <property type="term" value="C:chloroplast"/>
    <property type="evidence" value="ECO:0007669"/>
    <property type="project" value="TreeGrafter"/>
</dbReference>
<evidence type="ECO:0000256" key="3">
    <source>
        <dbReference type="ARBA" id="ARBA00022842"/>
    </source>
</evidence>
<dbReference type="OrthoDB" id="912129at2759"/>
<dbReference type="InterPro" id="IPR008949">
    <property type="entry name" value="Isoprenoid_synthase_dom_sf"/>
</dbReference>
<comment type="caution">
    <text evidence="4">The sequence shown here is derived from an EMBL/GenBank/DDBJ whole genome shotgun (WGS) entry which is preliminary data.</text>
</comment>
<evidence type="ECO:0000313" key="4">
    <source>
        <dbReference type="EMBL" id="PHT58946.1"/>
    </source>
</evidence>